<evidence type="ECO:0000313" key="3">
    <source>
        <dbReference type="Proteomes" id="UP000712045"/>
    </source>
</evidence>
<protein>
    <recommendedName>
        <fullName evidence="4">Lonely Cys domain-containing protein</fullName>
    </recommendedName>
</protein>
<organism evidence="2 3">
    <name type="scientific">Streptomyces durocortorensis</name>
    <dbReference type="NCBI Taxonomy" id="2811104"/>
    <lineage>
        <taxon>Bacteria</taxon>
        <taxon>Bacillati</taxon>
        <taxon>Actinomycetota</taxon>
        <taxon>Actinomycetes</taxon>
        <taxon>Kitasatosporales</taxon>
        <taxon>Streptomycetaceae</taxon>
        <taxon>Streptomyces</taxon>
    </lineage>
</organism>
<feature type="region of interest" description="Disordered" evidence="1">
    <location>
        <begin position="1"/>
        <end position="20"/>
    </location>
</feature>
<reference evidence="2 3" key="1">
    <citation type="submission" date="2021-02" db="EMBL/GenBank/DDBJ databases">
        <title>Genome Streptomyces sp. RHZ10.</title>
        <authorList>
            <person name="Besaury L."/>
        </authorList>
    </citation>
    <scope>NUCLEOTIDE SEQUENCE [LARGE SCALE GENOMIC DNA]</scope>
    <source>
        <strain evidence="2 3">RHZ10</strain>
    </source>
</reference>
<feature type="region of interest" description="Disordered" evidence="1">
    <location>
        <begin position="978"/>
        <end position="1019"/>
    </location>
</feature>
<gene>
    <name evidence="2" type="ORF">JS521_19725</name>
</gene>
<accession>A0ABS2HZA7</accession>
<evidence type="ECO:0000313" key="2">
    <source>
        <dbReference type="EMBL" id="MBM7056035.1"/>
    </source>
</evidence>
<feature type="non-terminal residue" evidence="2">
    <location>
        <position position="1"/>
    </location>
</feature>
<feature type="compositionally biased region" description="Polar residues" evidence="1">
    <location>
        <begin position="979"/>
        <end position="991"/>
    </location>
</feature>
<evidence type="ECO:0000256" key="1">
    <source>
        <dbReference type="SAM" id="MobiDB-lite"/>
    </source>
</evidence>
<dbReference type="Gene3D" id="3.90.176.10">
    <property type="entry name" value="Toxin ADP-ribosyltransferase, Chain A, domain 1"/>
    <property type="match status" value="1"/>
</dbReference>
<feature type="region of interest" description="Disordered" evidence="1">
    <location>
        <begin position="571"/>
        <end position="628"/>
    </location>
</feature>
<feature type="compositionally biased region" description="Low complexity" evidence="1">
    <location>
        <begin position="7"/>
        <end position="17"/>
    </location>
</feature>
<dbReference type="Proteomes" id="UP000712045">
    <property type="component" value="Unassembled WGS sequence"/>
</dbReference>
<feature type="compositionally biased region" description="Acidic residues" evidence="1">
    <location>
        <begin position="590"/>
        <end position="601"/>
    </location>
</feature>
<comment type="caution">
    <text evidence="2">The sequence shown here is derived from an EMBL/GenBank/DDBJ whole genome shotgun (WGS) entry which is preliminary data.</text>
</comment>
<keyword evidence="3" id="KW-1185">Reference proteome</keyword>
<proteinExistence type="predicted"/>
<feature type="compositionally biased region" description="Basic and acidic residues" evidence="1">
    <location>
        <begin position="993"/>
        <end position="1016"/>
    </location>
</feature>
<evidence type="ECO:0008006" key="4">
    <source>
        <dbReference type="Google" id="ProtNLM"/>
    </source>
</evidence>
<sequence>AADTLRRAAPAADAPATQPWSVPGWRVAGAPETVRFARLYRDRNWRNLSFRFEAGLAQRLAAEPETVQAAAHALSRLRQALAQRHGPLAADGAFFQGPEAQQWTGQPDAVARFLESGPSVPQLVRAFGLAAYGNGGPVTLQQTLPGWLAMPWPPRPNGNRQGAYRLAHDPRGFRYVGGMVGPALWMLQAYRALGASGPELLAFRKAVLSWAVLTDTQSLHEVLRASHLAGVGLEPERAALAHDGARLHQVTARVFGMGPVLPHHQAYDQRTRFFSRLDTHVPGDLVQAMNAAMTGAPASEELAERTEVATQWLERFGDRARASLRALTPGHLTALYLYSSQDHELFKTYVTAGRFGEAVGRWMFGQRVWRYVREDAVESGQGLPELLDRDEDLSDAMSDLRDLDPDATGPDVQEIRRRVDRVADRLYDDMSMHVDMAVEALEILPPLNGPVYWGGWLPGPVDAIPQDSPLLTATTLFVPRFRSTTESWETAGGYTRGDLEEMGDARDRHAMRGYVEHSTARPMAPFSAWLNEQEALYPPGAALDIVNREVVTEPETGRDYLDYEFREMPGYPHPAYHNAQDGTSPRIVELTDDTDDTDETDDTRATGESGTRQPEATAPRDGYRRTGPYAAELDGTLYTLHESPGEGDRTADVLLLAVRQVAADGLRDAGVDTAEDFRAWLGGTVTEDDVSDLDIPPLDGGQDLPLALLDRAGVSLGVSLRTEAMLYGDRLPASRVEPAPVQRLRVLLADPSYQQGGTTLPMRTLAAATARSLGVTVAVAGPDGEVTFHGERTEGGPLALLVADGDRHLAGLPEGPGDTAVDEEERLNRLVHALSFAPASVLRRAADRPAPEWVMARIRYMTEAVRFEQRLGRYLGGYAAVDAQLAVMTRELWDRAVAAGRWAELGSDDPTVDGAVGTGRDQLLAVVESGNTRERMGMLWIGSQAPDGQGGVISELLGSPDPNPDVITEEYRAARPPSRTITAYQQLSGQPDRNPEEQRRMERAERELRTRARAEDLSPPLSEAERALMPDDGIPWIPGMHRYDIAMDSVPQAEAEDRGALVRAATSGSAHRLMSQAVKMRQEWGLDIDLGLVRLALMAEMLQAEHHGLDEIMRGSQLVLDRLRHAGTPEPADLDYIDNWGRYWRIAPLTEAELRQHVAVDGLFPDEHALHPFGGEELSGPADPADPAVAAWAQEHRIVLEDALRLLSALGPDTASGAAPLTPERLERLVDDWFRDRNQIPPGSLADRIRRILNDVRA</sequence>
<dbReference type="EMBL" id="JAFEUF010000101">
    <property type="protein sequence ID" value="MBM7056035.1"/>
    <property type="molecule type" value="Genomic_DNA"/>
</dbReference>
<name>A0ABS2HZA7_9ACTN</name>